<protein>
    <submittedName>
        <fullName evidence="3">Putative Sulfurtransferase, TusA-like</fullName>
    </submittedName>
</protein>
<keyword evidence="4" id="KW-1185">Reference proteome</keyword>
<feature type="domain" description="UPF0033" evidence="2">
    <location>
        <begin position="37"/>
        <end position="105"/>
    </location>
</feature>
<proteinExistence type="inferred from homology"/>
<reference evidence="3 4" key="1">
    <citation type="submission" date="2015-10" db="EMBL/GenBank/DDBJ databases">
        <authorList>
            <person name="Gilbert D.G."/>
        </authorList>
    </citation>
    <scope>NUCLEOTIDE SEQUENCE [LARGE SCALE GENOMIC DNA]</scope>
    <source>
        <strain evidence="3">COMA1</strain>
    </source>
</reference>
<dbReference type="AlphaFoldDB" id="A0A0S4LNG3"/>
<sequence length="109" mass="12174">MVLVSTSWLAQSVFMMNESVTMSEQEKSAATATPTSELDLRGVICPYNFVKTKLKLETMKEGEVLSVLLDDGDPIRNVPRSVANEGHTVLGQERVDQAYRVLIRREDSD</sequence>
<dbReference type="EMBL" id="CZQA01000009">
    <property type="protein sequence ID" value="CUS36626.1"/>
    <property type="molecule type" value="Genomic_DNA"/>
</dbReference>
<comment type="similarity">
    <text evidence="1">Belongs to the sulfur carrier protein TusA family.</text>
</comment>
<keyword evidence="3" id="KW-0808">Transferase</keyword>
<dbReference type="InterPro" id="IPR001455">
    <property type="entry name" value="TusA-like"/>
</dbReference>
<dbReference type="CDD" id="cd00291">
    <property type="entry name" value="SirA_YedF_YeeD"/>
    <property type="match status" value="1"/>
</dbReference>
<dbReference type="Gene3D" id="3.30.110.40">
    <property type="entry name" value="TusA-like domain"/>
    <property type="match status" value="1"/>
</dbReference>
<evidence type="ECO:0000256" key="1">
    <source>
        <dbReference type="ARBA" id="ARBA00008984"/>
    </source>
</evidence>
<organism evidence="3 4">
    <name type="scientific">Candidatus Nitrospira nitrosa</name>
    <dbReference type="NCBI Taxonomy" id="1742972"/>
    <lineage>
        <taxon>Bacteria</taxon>
        <taxon>Pseudomonadati</taxon>
        <taxon>Nitrospirota</taxon>
        <taxon>Nitrospiria</taxon>
        <taxon>Nitrospirales</taxon>
        <taxon>Nitrospiraceae</taxon>
        <taxon>Nitrospira</taxon>
    </lineage>
</organism>
<dbReference type="Pfam" id="PF01206">
    <property type="entry name" value="TusA"/>
    <property type="match status" value="1"/>
</dbReference>
<dbReference type="STRING" id="1742972.COMA1_30155"/>
<evidence type="ECO:0000259" key="2">
    <source>
        <dbReference type="Pfam" id="PF01206"/>
    </source>
</evidence>
<accession>A0A0S4LNG3</accession>
<dbReference type="GO" id="GO:0016740">
    <property type="term" value="F:transferase activity"/>
    <property type="evidence" value="ECO:0007669"/>
    <property type="project" value="UniProtKB-KW"/>
</dbReference>
<dbReference type="PANTHER" id="PTHR33279:SF19">
    <property type="entry name" value="SSL1707 PROTEIN"/>
    <property type="match status" value="1"/>
</dbReference>
<dbReference type="SUPFAM" id="SSF64307">
    <property type="entry name" value="SirA-like"/>
    <property type="match status" value="1"/>
</dbReference>
<evidence type="ECO:0000313" key="4">
    <source>
        <dbReference type="Proteomes" id="UP000199032"/>
    </source>
</evidence>
<gene>
    <name evidence="3" type="ORF">COMA1_30155</name>
</gene>
<dbReference type="InterPro" id="IPR036868">
    <property type="entry name" value="TusA-like_sf"/>
</dbReference>
<evidence type="ECO:0000313" key="3">
    <source>
        <dbReference type="EMBL" id="CUS36626.1"/>
    </source>
</evidence>
<dbReference type="PANTHER" id="PTHR33279">
    <property type="entry name" value="SULFUR CARRIER PROTEIN YEDF-RELATED"/>
    <property type="match status" value="1"/>
</dbReference>
<dbReference type="Proteomes" id="UP000199032">
    <property type="component" value="Unassembled WGS sequence"/>
</dbReference>
<name>A0A0S4LNG3_9BACT</name>